<dbReference type="Proteomes" id="UP000276133">
    <property type="component" value="Unassembled WGS sequence"/>
</dbReference>
<dbReference type="AlphaFoldDB" id="A0A3M7RIP6"/>
<dbReference type="OrthoDB" id="10145014at2759"/>
<proteinExistence type="predicted"/>
<name>A0A3M7RIP6_BRAPC</name>
<comment type="caution">
    <text evidence="1">The sequence shown here is derived from an EMBL/GenBank/DDBJ whole genome shotgun (WGS) entry which is preliminary data.</text>
</comment>
<reference evidence="1 2" key="1">
    <citation type="journal article" date="2018" name="Sci. Rep.">
        <title>Genomic signatures of local adaptation to the degree of environmental predictability in rotifers.</title>
        <authorList>
            <person name="Franch-Gras L."/>
            <person name="Hahn C."/>
            <person name="Garcia-Roger E.M."/>
            <person name="Carmona M.J."/>
            <person name="Serra M."/>
            <person name="Gomez A."/>
        </authorList>
    </citation>
    <scope>NUCLEOTIDE SEQUENCE [LARGE SCALE GENOMIC DNA]</scope>
    <source>
        <strain evidence="1">HYR1</strain>
    </source>
</reference>
<accession>A0A3M7RIP6</accession>
<gene>
    <name evidence="1" type="ORF">BpHYR1_052874</name>
</gene>
<evidence type="ECO:0000313" key="1">
    <source>
        <dbReference type="EMBL" id="RNA23451.1"/>
    </source>
</evidence>
<dbReference type="EMBL" id="REGN01003291">
    <property type="protein sequence ID" value="RNA23451.1"/>
    <property type="molecule type" value="Genomic_DNA"/>
</dbReference>
<organism evidence="1 2">
    <name type="scientific">Brachionus plicatilis</name>
    <name type="common">Marine rotifer</name>
    <name type="synonym">Brachionus muelleri</name>
    <dbReference type="NCBI Taxonomy" id="10195"/>
    <lineage>
        <taxon>Eukaryota</taxon>
        <taxon>Metazoa</taxon>
        <taxon>Spiralia</taxon>
        <taxon>Gnathifera</taxon>
        <taxon>Rotifera</taxon>
        <taxon>Eurotatoria</taxon>
        <taxon>Monogononta</taxon>
        <taxon>Pseudotrocha</taxon>
        <taxon>Ploima</taxon>
        <taxon>Brachionidae</taxon>
        <taxon>Brachionus</taxon>
    </lineage>
</organism>
<sequence>MSAEHNFKKALRRYRDGDMDGAIKYFRKASRCSDAHLLENDWKDLVRDKGLSTSEIIGFIEININIENLNISCNIQ</sequence>
<keyword evidence="2" id="KW-1185">Reference proteome</keyword>
<evidence type="ECO:0000313" key="2">
    <source>
        <dbReference type="Proteomes" id="UP000276133"/>
    </source>
</evidence>
<protein>
    <submittedName>
        <fullName evidence="1">Uncharacterized protein</fullName>
    </submittedName>
</protein>